<protein>
    <submittedName>
        <fullName evidence="3">HupE/UreJ family protein</fullName>
    </submittedName>
</protein>
<accession>A0ABW2A346</accession>
<evidence type="ECO:0000313" key="3">
    <source>
        <dbReference type="EMBL" id="MFC6671796.1"/>
    </source>
</evidence>
<feature type="chain" id="PRO_5045693067" evidence="2">
    <location>
        <begin position="23"/>
        <end position="76"/>
    </location>
</feature>
<dbReference type="Pfam" id="PF04955">
    <property type="entry name" value="HupE_UreJ"/>
    <property type="match status" value="1"/>
</dbReference>
<reference evidence="4" key="1">
    <citation type="journal article" date="2019" name="Int. J. Syst. Evol. Microbiol.">
        <title>The Global Catalogue of Microorganisms (GCM) 10K type strain sequencing project: providing services to taxonomists for standard genome sequencing and annotation.</title>
        <authorList>
            <consortium name="The Broad Institute Genomics Platform"/>
            <consortium name="The Broad Institute Genome Sequencing Center for Infectious Disease"/>
            <person name="Wu L."/>
            <person name="Ma J."/>
        </authorList>
    </citation>
    <scope>NUCLEOTIDE SEQUENCE [LARGE SCALE GENOMIC DNA]</scope>
    <source>
        <strain evidence="4">NBRC 111756</strain>
    </source>
</reference>
<name>A0ABW2A346_9GAMM</name>
<dbReference type="Proteomes" id="UP001596422">
    <property type="component" value="Unassembled WGS sequence"/>
</dbReference>
<keyword evidence="4" id="KW-1185">Reference proteome</keyword>
<keyword evidence="1" id="KW-0812">Transmembrane</keyword>
<feature type="transmembrane region" description="Helical" evidence="1">
    <location>
        <begin position="38"/>
        <end position="59"/>
    </location>
</feature>
<dbReference type="InterPro" id="IPR007038">
    <property type="entry name" value="HupE_UreJ"/>
</dbReference>
<proteinExistence type="predicted"/>
<evidence type="ECO:0000256" key="2">
    <source>
        <dbReference type="SAM" id="SignalP"/>
    </source>
</evidence>
<comment type="caution">
    <text evidence="3">The sequence shown here is derived from an EMBL/GenBank/DDBJ whole genome shotgun (WGS) entry which is preliminary data.</text>
</comment>
<evidence type="ECO:0000313" key="4">
    <source>
        <dbReference type="Proteomes" id="UP001596422"/>
    </source>
</evidence>
<dbReference type="RefSeq" id="WP_379910287.1">
    <property type="nucleotide sequence ID" value="NZ_JBHSWE010000001.1"/>
</dbReference>
<evidence type="ECO:0000256" key="1">
    <source>
        <dbReference type="SAM" id="Phobius"/>
    </source>
</evidence>
<feature type="signal peptide" evidence="2">
    <location>
        <begin position="1"/>
        <end position="22"/>
    </location>
</feature>
<dbReference type="EMBL" id="JBHSWE010000001">
    <property type="protein sequence ID" value="MFC6671796.1"/>
    <property type="molecule type" value="Genomic_DNA"/>
</dbReference>
<keyword evidence="2" id="KW-0732">Signal</keyword>
<keyword evidence="1" id="KW-0472">Membrane</keyword>
<organism evidence="3 4">
    <name type="scientific">Marinobacterium aestuariivivens</name>
    <dbReference type="NCBI Taxonomy" id="1698799"/>
    <lineage>
        <taxon>Bacteria</taxon>
        <taxon>Pseudomonadati</taxon>
        <taxon>Pseudomonadota</taxon>
        <taxon>Gammaproteobacteria</taxon>
        <taxon>Oceanospirillales</taxon>
        <taxon>Oceanospirillaceae</taxon>
        <taxon>Marinobacterium</taxon>
    </lineage>
</organism>
<gene>
    <name evidence="3" type="ORF">ACFQDL_18310</name>
</gene>
<sequence>MNIKQTLTLAAAATLASPLALAHDGSETASVAAGLLHQLTGLDHLALLLIAGFGLSRLLKRRRRSAEKSSRSDARD</sequence>
<keyword evidence="1" id="KW-1133">Transmembrane helix</keyword>